<sequence>MPKQATRLLFFLIVYPLSVAPLLAQSLVKGKVVDADTKTPLPYATVSLFSQGDSTLMAGGITDDAGLFSLEAQPGRYYATVNFLGYAAQTLRDITLSAGQAALDLGAIGVQAESTNLEEVVVAGERDMVELGLDKKVFNVGQDPINAGRTAADILGNLPSVTVSGEGEVSLRGSNNVQILIDGKPSGLLSFDGAEGLRQLQGALVENVEIITNPSARYQAEGMAGIINIVLKKERARGINGSFDFTVGQPDNYGAAINLNYRRENFNFFVNYGLIYRNIANPHNTLYQEVYGEDTTFITRQHNTSRQTVLNNNIQFGADYFFNENNILTTSFAYRHAKGTRNTEIKYMDYLFTDDNLQSITRRFQDEKETEPKLEYSLNYKRNFGKKDHELTAILMYIDNWEDSDQLYTQKSFSPDGTPSGPDAFQQSLNYETEKQLLLQADYVYPFGEEGKLEAGIRNTLRDITNDFLVSDLTEGEWVPLPGLDNDFYYDENIYAAYMIVGNKSGKIGYQLGLRGEYTDLTTELLQTDEVNHRSYFNPFPSAHITYDLPNQHALQLSYSRRLHRPTYNDLTPFVTFFDNRNYFSGNPDLNPEYTHSIEVGHLKYFENASISSAIYYRHTDDKIFRIRDVDEEGLSTTRPYNLEKEDAYGAEFITSYQPVVWWKMDLNLNFYRSMIDGSNLDQTFESDTYTWFGRLNSRFTLWGNTDMQLRGSYEAPQQTPQGRRLATTYLDLALTRDILKSKGTLTLNVIDIFRSNRNRSITEGDIFYTRNNSLRSPRQINLTLNYRLNQSKGQAKSNAAQEEF</sequence>
<gene>
    <name evidence="6" type="ORF">K4G66_10975</name>
</gene>
<dbReference type="Pfam" id="PF13620">
    <property type="entry name" value="CarboxypepD_reg"/>
    <property type="match status" value="1"/>
</dbReference>
<evidence type="ECO:0000256" key="1">
    <source>
        <dbReference type="ARBA" id="ARBA00004442"/>
    </source>
</evidence>
<dbReference type="Pfam" id="PF07715">
    <property type="entry name" value="Plug"/>
    <property type="match status" value="1"/>
</dbReference>
<reference evidence="6" key="2">
    <citation type="journal article" date="2024" name="Antonie Van Leeuwenhoek">
        <title>Roseihalotalea indica gen. nov., sp. nov., a halophilic Bacteroidetes from mesopelagic Southwest Indian Ocean with higher carbohydrate metabolic potential.</title>
        <authorList>
            <person name="Chen B."/>
            <person name="Zhang M."/>
            <person name="Lin D."/>
            <person name="Ye J."/>
            <person name="Tang K."/>
        </authorList>
    </citation>
    <scope>NUCLEOTIDE SEQUENCE</scope>
    <source>
        <strain evidence="6">TK19036</strain>
    </source>
</reference>
<evidence type="ECO:0000259" key="5">
    <source>
        <dbReference type="Pfam" id="PF14905"/>
    </source>
</evidence>
<dbReference type="InterPro" id="IPR041700">
    <property type="entry name" value="OMP_b-brl_3"/>
</dbReference>
<keyword evidence="3" id="KW-0998">Cell outer membrane</keyword>
<dbReference type="SUPFAM" id="SSF49464">
    <property type="entry name" value="Carboxypeptidase regulatory domain-like"/>
    <property type="match status" value="1"/>
</dbReference>
<evidence type="ECO:0000256" key="3">
    <source>
        <dbReference type="ARBA" id="ARBA00023237"/>
    </source>
</evidence>
<reference evidence="6" key="1">
    <citation type="journal article" date="2023" name="Comput. Struct. Biotechnol. J.">
        <title>Discovery of a novel marine Bacteroidetes with a rich repertoire of carbohydrate-active enzymes.</title>
        <authorList>
            <person name="Chen B."/>
            <person name="Liu G."/>
            <person name="Chen Q."/>
            <person name="Wang H."/>
            <person name="Liu L."/>
            <person name="Tang K."/>
        </authorList>
    </citation>
    <scope>NUCLEOTIDE SEQUENCE</scope>
    <source>
        <strain evidence="6">TK19036</strain>
    </source>
</reference>
<evidence type="ECO:0000259" key="4">
    <source>
        <dbReference type="Pfam" id="PF07715"/>
    </source>
</evidence>
<accession>A0AA49JHZ6</accession>
<protein>
    <submittedName>
        <fullName evidence="6">TonB-dependent receptor</fullName>
    </submittedName>
</protein>
<dbReference type="GO" id="GO:0009279">
    <property type="term" value="C:cell outer membrane"/>
    <property type="evidence" value="ECO:0007669"/>
    <property type="project" value="UniProtKB-SubCell"/>
</dbReference>
<dbReference type="AlphaFoldDB" id="A0AA49JHZ6"/>
<evidence type="ECO:0000313" key="6">
    <source>
        <dbReference type="EMBL" id="WKN39220.1"/>
    </source>
</evidence>
<organism evidence="6">
    <name type="scientific">Roseihalotalea indica</name>
    <dbReference type="NCBI Taxonomy" id="2867963"/>
    <lineage>
        <taxon>Bacteria</taxon>
        <taxon>Pseudomonadati</taxon>
        <taxon>Bacteroidota</taxon>
        <taxon>Cytophagia</taxon>
        <taxon>Cytophagales</taxon>
        <taxon>Catalimonadaceae</taxon>
        <taxon>Roseihalotalea</taxon>
    </lineage>
</organism>
<feature type="domain" description="TonB-dependent receptor plug" evidence="4">
    <location>
        <begin position="148"/>
        <end position="226"/>
    </location>
</feature>
<evidence type="ECO:0000256" key="2">
    <source>
        <dbReference type="ARBA" id="ARBA00023136"/>
    </source>
</evidence>
<keyword evidence="2" id="KW-0472">Membrane</keyword>
<feature type="domain" description="Outer membrane protein beta-barrel" evidence="5">
    <location>
        <begin position="382"/>
        <end position="787"/>
    </location>
</feature>
<dbReference type="Pfam" id="PF14905">
    <property type="entry name" value="OMP_b-brl_3"/>
    <property type="match status" value="1"/>
</dbReference>
<name>A0AA49JHZ6_9BACT</name>
<proteinExistence type="predicted"/>
<dbReference type="Gene3D" id="2.60.40.1120">
    <property type="entry name" value="Carboxypeptidase-like, regulatory domain"/>
    <property type="match status" value="1"/>
</dbReference>
<dbReference type="InterPro" id="IPR036942">
    <property type="entry name" value="Beta-barrel_TonB_sf"/>
</dbReference>
<dbReference type="InterPro" id="IPR012910">
    <property type="entry name" value="Plug_dom"/>
</dbReference>
<dbReference type="InterPro" id="IPR037066">
    <property type="entry name" value="Plug_dom_sf"/>
</dbReference>
<dbReference type="PANTHER" id="PTHR40980:SF4">
    <property type="entry name" value="TONB-DEPENDENT RECEPTOR-LIKE BETA-BARREL DOMAIN-CONTAINING PROTEIN"/>
    <property type="match status" value="1"/>
</dbReference>
<dbReference type="SUPFAM" id="SSF56935">
    <property type="entry name" value="Porins"/>
    <property type="match status" value="1"/>
</dbReference>
<dbReference type="PANTHER" id="PTHR40980">
    <property type="entry name" value="PLUG DOMAIN-CONTAINING PROTEIN"/>
    <property type="match status" value="1"/>
</dbReference>
<dbReference type="InterPro" id="IPR008969">
    <property type="entry name" value="CarboxyPept-like_regulatory"/>
</dbReference>
<dbReference type="EMBL" id="CP120682">
    <property type="protein sequence ID" value="WKN39220.1"/>
    <property type="molecule type" value="Genomic_DNA"/>
</dbReference>
<dbReference type="Gene3D" id="2.170.130.10">
    <property type="entry name" value="TonB-dependent receptor, plug domain"/>
    <property type="match status" value="1"/>
</dbReference>
<dbReference type="Gene3D" id="2.40.170.20">
    <property type="entry name" value="TonB-dependent receptor, beta-barrel domain"/>
    <property type="match status" value="1"/>
</dbReference>
<keyword evidence="6" id="KW-0675">Receptor</keyword>
<comment type="subcellular location">
    <subcellularLocation>
        <location evidence="1">Cell outer membrane</location>
    </subcellularLocation>
</comment>